<gene>
    <name evidence="1" type="ORF">IX91_03985</name>
    <name evidence="2" type="ORF">VITU9109_19280</name>
</gene>
<keyword evidence="3" id="KW-1185">Reference proteome</keyword>
<dbReference type="PATRIC" id="fig|1051646.9.peg.774"/>
<evidence type="ECO:0000313" key="3">
    <source>
        <dbReference type="Proteomes" id="UP000003836"/>
    </source>
</evidence>
<reference evidence="1 4" key="3">
    <citation type="submission" date="2014-08" db="EMBL/GenBank/DDBJ databases">
        <title>First Complete Genome Sequence of the Shellfish Pathogen Vibrio tubiashii.</title>
        <authorList>
            <person name="Richards G.P."/>
            <person name="Needleman D.S."/>
            <person name="Watson M.A."/>
            <person name="Bono J.L."/>
        </authorList>
    </citation>
    <scope>NUCLEOTIDE SEQUENCE [LARGE SCALE GENOMIC DNA]</scope>
    <source>
        <strain evidence="1 4">ATCC 19109</strain>
    </source>
</reference>
<dbReference type="KEGG" id="vtu:IX91_03985"/>
<evidence type="ECO:0000313" key="4">
    <source>
        <dbReference type="Proteomes" id="UP000030071"/>
    </source>
</evidence>
<accession>F9T0P2</accession>
<reference evidence="2" key="1">
    <citation type="submission" date="2011-08" db="EMBL/GenBank/DDBJ databases">
        <authorList>
            <person name="Hoffman M."/>
            <person name="Strain E.A."/>
            <person name="Brown E."/>
            <person name="Allard M.W."/>
        </authorList>
    </citation>
    <scope>NUCLEOTIDE SEQUENCE</scope>
    <source>
        <strain evidence="2">ATCC 19109</strain>
    </source>
</reference>
<dbReference type="Proteomes" id="UP000003836">
    <property type="component" value="Unassembled WGS sequence"/>
</dbReference>
<protein>
    <submittedName>
        <fullName evidence="1">Uncharacterized protein</fullName>
    </submittedName>
</protein>
<dbReference type="STRING" id="1051646.IX91_03985"/>
<dbReference type="AlphaFoldDB" id="F9T0P2"/>
<dbReference type="EMBL" id="AFWI01000015">
    <property type="protein sequence ID" value="EGU58668.1"/>
    <property type="molecule type" value="Genomic_DNA"/>
</dbReference>
<dbReference type="HOGENOM" id="CLU_2482487_0_0_6"/>
<proteinExistence type="predicted"/>
<evidence type="ECO:0000313" key="2">
    <source>
        <dbReference type="EMBL" id="EGU58668.1"/>
    </source>
</evidence>
<sequence length="87" mass="9908">MTRGADWLLFCFMERTSSFRSLRCWKTGAGFALLGEEQGDISSFPRLTQEGVGNLNKSATSLKRSPTRSYLTLEDDKLTFEIKKGWH</sequence>
<reference evidence="2 3" key="2">
    <citation type="journal article" date="2012" name="Int. J. Syst. Evol. Microbiol.">
        <title>Vibrio caribbeanicus sp. nov., isolated from the marine sponge Scleritoderma cyanea.</title>
        <authorList>
            <person name="Hoffmann M."/>
            <person name="Monday S.R."/>
            <person name="Allard M.W."/>
            <person name="Strain E.A."/>
            <person name="Whittaker P."/>
            <person name="Naum M."/>
            <person name="McCarthy P.J."/>
            <person name="Lopez J.V."/>
            <person name="Fischer M."/>
            <person name="Brown E.W."/>
        </authorList>
    </citation>
    <scope>NUCLEOTIDE SEQUENCE [LARGE SCALE GENOMIC DNA]</scope>
    <source>
        <strain evidence="2 3">ATCC 19109</strain>
    </source>
</reference>
<organism evidence="1 4">
    <name type="scientific">Vibrio tubiashii ATCC 19109</name>
    <dbReference type="NCBI Taxonomy" id="1051646"/>
    <lineage>
        <taxon>Bacteria</taxon>
        <taxon>Pseudomonadati</taxon>
        <taxon>Pseudomonadota</taxon>
        <taxon>Gammaproteobacteria</taxon>
        <taxon>Vibrionales</taxon>
        <taxon>Vibrionaceae</taxon>
        <taxon>Vibrio</taxon>
        <taxon>Vibrio oreintalis group</taxon>
    </lineage>
</organism>
<dbReference type="EMBL" id="CP009354">
    <property type="protein sequence ID" value="AIW13364.1"/>
    <property type="molecule type" value="Genomic_DNA"/>
</dbReference>
<name>F9T0P2_9VIBR</name>
<evidence type="ECO:0000313" key="1">
    <source>
        <dbReference type="EMBL" id="AIW13364.1"/>
    </source>
</evidence>
<dbReference type="Proteomes" id="UP000030071">
    <property type="component" value="Chromosome 1"/>
</dbReference>